<proteinExistence type="predicted"/>
<feature type="transmembrane region" description="Helical" evidence="1">
    <location>
        <begin position="39"/>
        <end position="57"/>
    </location>
</feature>
<evidence type="ECO:0000313" key="2">
    <source>
        <dbReference type="EMBL" id="RXK16936.1"/>
    </source>
</evidence>
<evidence type="ECO:0008006" key="4">
    <source>
        <dbReference type="Google" id="ProtNLM"/>
    </source>
</evidence>
<accession>A0AAX2ALQ9</accession>
<keyword evidence="1" id="KW-0812">Transmembrane</keyword>
<name>A0AAX2ALQ9_9BACT</name>
<organism evidence="2 3">
    <name type="scientific">Malaciobacter mytili LMG 24559</name>
    <dbReference type="NCBI Taxonomy" id="1032238"/>
    <lineage>
        <taxon>Bacteria</taxon>
        <taxon>Pseudomonadati</taxon>
        <taxon>Campylobacterota</taxon>
        <taxon>Epsilonproteobacteria</taxon>
        <taxon>Campylobacterales</taxon>
        <taxon>Arcobacteraceae</taxon>
        <taxon>Malaciobacter</taxon>
    </lineage>
</organism>
<protein>
    <recommendedName>
        <fullName evidence="4">DUF2393 domain-containing protein</fullName>
    </recommendedName>
</protein>
<evidence type="ECO:0000313" key="3">
    <source>
        <dbReference type="Proteomes" id="UP000290092"/>
    </source>
</evidence>
<dbReference type="AlphaFoldDB" id="A0AAX2ALQ9"/>
<dbReference type="Proteomes" id="UP000290092">
    <property type="component" value="Unassembled WGS sequence"/>
</dbReference>
<keyword evidence="1" id="KW-0472">Membrane</keyword>
<feature type="transmembrane region" description="Helical" evidence="1">
    <location>
        <begin position="9"/>
        <end position="27"/>
    </location>
</feature>
<evidence type="ECO:0000256" key="1">
    <source>
        <dbReference type="SAM" id="Phobius"/>
    </source>
</evidence>
<dbReference type="KEGG" id="amyt:AMYT_0449"/>
<sequence>MELFLKLEAGYLAIAAFILIITIFVTTRKFMPPNALKKGVLIISIMLSIFIGTHYFVTTNRIHKVETAFNEGKKVICESKALRKVAQSVIIEKSNDWSLNNHLFSSANYKRDFFSARCIEYFPIELKIK</sequence>
<reference evidence="2 3" key="1">
    <citation type="submission" date="2017-09" db="EMBL/GenBank/DDBJ databases">
        <title>Genomics of the genus Arcobacter.</title>
        <authorList>
            <person name="Perez-Cataluna A."/>
            <person name="Figueras M.J."/>
            <person name="Salas-Masso N."/>
        </authorList>
    </citation>
    <scope>NUCLEOTIDE SEQUENCE [LARGE SCALE GENOMIC DNA]</scope>
    <source>
        <strain evidence="2 3">CECT 7386</strain>
    </source>
</reference>
<gene>
    <name evidence="2" type="ORF">CP985_00515</name>
</gene>
<dbReference type="EMBL" id="NXID01000002">
    <property type="protein sequence ID" value="RXK16936.1"/>
    <property type="molecule type" value="Genomic_DNA"/>
</dbReference>
<keyword evidence="1" id="KW-1133">Transmembrane helix</keyword>
<keyword evidence="3" id="KW-1185">Reference proteome</keyword>
<dbReference type="RefSeq" id="WP_114840943.1">
    <property type="nucleotide sequence ID" value="NZ_CP031219.1"/>
</dbReference>
<comment type="caution">
    <text evidence="2">The sequence shown here is derived from an EMBL/GenBank/DDBJ whole genome shotgun (WGS) entry which is preliminary data.</text>
</comment>